<dbReference type="AlphaFoldDB" id="A0A3D5Q9A3"/>
<evidence type="ECO:0000259" key="5">
    <source>
        <dbReference type="SMART" id="SM00363"/>
    </source>
</evidence>
<dbReference type="InterPro" id="IPR036986">
    <property type="entry name" value="S4_RNA-bd_sf"/>
</dbReference>
<reference evidence="6 7" key="1">
    <citation type="journal article" date="2018" name="Nat. Biotechnol.">
        <title>A standardized bacterial taxonomy based on genome phylogeny substantially revises the tree of life.</title>
        <authorList>
            <person name="Parks D.H."/>
            <person name="Chuvochina M."/>
            <person name="Waite D.W."/>
            <person name="Rinke C."/>
            <person name="Skarshewski A."/>
            <person name="Chaumeil P.A."/>
            <person name="Hugenholtz P."/>
        </authorList>
    </citation>
    <scope>NUCLEOTIDE SEQUENCE [LARGE SCALE GENOMIC DNA]</scope>
    <source>
        <strain evidence="6">UBA8672</strain>
    </source>
</reference>
<dbReference type="InterPro" id="IPR042092">
    <property type="entry name" value="PsdUridine_s_RsuA/RluB/E/F_cat"/>
</dbReference>
<dbReference type="InterPro" id="IPR000748">
    <property type="entry name" value="PsdUridine_synth_RsuA/RluB/E/F"/>
</dbReference>
<dbReference type="EC" id="5.4.99.-" evidence="4"/>
<dbReference type="NCBIfam" id="TIGR00093">
    <property type="entry name" value="pseudouridine synthase"/>
    <property type="match status" value="1"/>
</dbReference>
<dbReference type="InterPro" id="IPR006145">
    <property type="entry name" value="PsdUridine_synth_RsuA/RluA"/>
</dbReference>
<feature type="domain" description="RNA-binding S4" evidence="5">
    <location>
        <begin position="11"/>
        <end position="69"/>
    </location>
</feature>
<evidence type="ECO:0000313" key="7">
    <source>
        <dbReference type="Proteomes" id="UP000262325"/>
    </source>
</evidence>
<dbReference type="InterPro" id="IPR020094">
    <property type="entry name" value="TruA/RsuA/RluB/E/F_N"/>
</dbReference>
<dbReference type="Proteomes" id="UP000262325">
    <property type="component" value="Unassembled WGS sequence"/>
</dbReference>
<name>A0A3D5Q9A3_FLESI</name>
<evidence type="ECO:0000256" key="2">
    <source>
        <dbReference type="ARBA" id="ARBA00023235"/>
    </source>
</evidence>
<dbReference type="Pfam" id="PF01479">
    <property type="entry name" value="S4"/>
    <property type="match status" value="1"/>
</dbReference>
<dbReference type="PANTHER" id="PTHR47683:SF2">
    <property type="entry name" value="RNA-BINDING S4 DOMAIN-CONTAINING PROTEIN"/>
    <property type="match status" value="1"/>
</dbReference>
<dbReference type="InterPro" id="IPR002942">
    <property type="entry name" value="S4_RNA-bd"/>
</dbReference>
<dbReference type="SUPFAM" id="SSF55120">
    <property type="entry name" value="Pseudouridine synthase"/>
    <property type="match status" value="1"/>
</dbReference>
<accession>A0A3D5Q9A3</accession>
<organism evidence="6 7">
    <name type="scientific">Flexistipes sinusarabici</name>
    <dbReference type="NCBI Taxonomy" id="2352"/>
    <lineage>
        <taxon>Bacteria</taxon>
        <taxon>Pseudomonadati</taxon>
        <taxon>Deferribacterota</taxon>
        <taxon>Deferribacteres</taxon>
        <taxon>Deferribacterales</taxon>
        <taxon>Flexistipitaceae</taxon>
        <taxon>Flexistipes</taxon>
    </lineage>
</organism>
<evidence type="ECO:0000256" key="4">
    <source>
        <dbReference type="RuleBase" id="RU003887"/>
    </source>
</evidence>
<dbReference type="GO" id="GO:0000455">
    <property type="term" value="P:enzyme-directed rRNA pseudouridine synthesis"/>
    <property type="evidence" value="ECO:0007669"/>
    <property type="project" value="UniProtKB-ARBA"/>
</dbReference>
<dbReference type="SMART" id="SM00363">
    <property type="entry name" value="S4"/>
    <property type="match status" value="1"/>
</dbReference>
<dbReference type="InterPro" id="IPR020103">
    <property type="entry name" value="PsdUridine_synth_cat_dom_sf"/>
</dbReference>
<protein>
    <recommendedName>
        <fullName evidence="4">Pseudouridine synthase</fullName>
        <ecNumber evidence="4">5.4.99.-</ecNumber>
    </recommendedName>
</protein>
<dbReference type="EMBL" id="DPPF01000040">
    <property type="protein sequence ID" value="HCW92431.1"/>
    <property type="molecule type" value="Genomic_DNA"/>
</dbReference>
<keyword evidence="3" id="KW-0694">RNA-binding</keyword>
<comment type="similarity">
    <text evidence="1 4">Belongs to the pseudouridine synthase RsuA family.</text>
</comment>
<dbReference type="PANTHER" id="PTHR47683">
    <property type="entry name" value="PSEUDOURIDINE SYNTHASE FAMILY PROTEIN-RELATED"/>
    <property type="match status" value="1"/>
</dbReference>
<dbReference type="Gene3D" id="3.30.70.1560">
    <property type="entry name" value="Alpha-L RNA-binding motif"/>
    <property type="match status" value="1"/>
</dbReference>
<gene>
    <name evidence="6" type="ORF">DHM44_01980</name>
</gene>
<dbReference type="PROSITE" id="PS01149">
    <property type="entry name" value="PSI_RSU"/>
    <property type="match status" value="1"/>
</dbReference>
<proteinExistence type="inferred from homology"/>
<evidence type="ECO:0000256" key="1">
    <source>
        <dbReference type="ARBA" id="ARBA00008348"/>
    </source>
</evidence>
<evidence type="ECO:0000313" key="6">
    <source>
        <dbReference type="EMBL" id="HCW92431.1"/>
    </source>
</evidence>
<sequence length="240" mass="27675">MAGVKTELTKIRLNKFLASNTSLSRRKADEAIFSSRVRLNGAIISSPATYVDSDNDEVMLDNRLIATKTKEYWAFYKPKAVLTSYEREGGKRCLSDFDKLNRKKPAYSGRLDYNSEGLILFSNDGHFIQKLQRPDNKIPKEYLIYTDENLSEADIKLLEQGITFNGTNYMPCKIDKLADREYRIVLYEGKNRQIRNMINHCGKKTRRLIRTKIGCVGLKDLNPGEFRQLTKNEIMEITNV</sequence>
<dbReference type="GO" id="GO:0003723">
    <property type="term" value="F:RNA binding"/>
    <property type="evidence" value="ECO:0007669"/>
    <property type="project" value="UniProtKB-KW"/>
</dbReference>
<dbReference type="PROSITE" id="PS50889">
    <property type="entry name" value="S4"/>
    <property type="match status" value="1"/>
</dbReference>
<dbReference type="SUPFAM" id="SSF55174">
    <property type="entry name" value="Alpha-L RNA-binding motif"/>
    <property type="match status" value="1"/>
</dbReference>
<dbReference type="InterPro" id="IPR018496">
    <property type="entry name" value="PsdUridine_synth_RsuA/RluB_CS"/>
</dbReference>
<dbReference type="Gene3D" id="3.30.70.580">
    <property type="entry name" value="Pseudouridine synthase I, catalytic domain, N-terminal subdomain"/>
    <property type="match status" value="1"/>
</dbReference>
<evidence type="ECO:0000256" key="3">
    <source>
        <dbReference type="PROSITE-ProRule" id="PRU00182"/>
    </source>
</evidence>
<dbReference type="CDD" id="cd00165">
    <property type="entry name" value="S4"/>
    <property type="match status" value="1"/>
</dbReference>
<keyword evidence="2 4" id="KW-0413">Isomerase</keyword>
<dbReference type="GO" id="GO:0120159">
    <property type="term" value="F:rRNA pseudouridine synthase activity"/>
    <property type="evidence" value="ECO:0007669"/>
    <property type="project" value="UniProtKB-ARBA"/>
</dbReference>
<dbReference type="InterPro" id="IPR050343">
    <property type="entry name" value="RsuA_PseudoU_synthase"/>
</dbReference>
<dbReference type="Pfam" id="PF00849">
    <property type="entry name" value="PseudoU_synth_2"/>
    <property type="match status" value="1"/>
</dbReference>
<comment type="caution">
    <text evidence="6">The sequence shown here is derived from an EMBL/GenBank/DDBJ whole genome shotgun (WGS) entry which is preliminary data.</text>
</comment>
<dbReference type="Gene3D" id="3.10.290.10">
    <property type="entry name" value="RNA-binding S4 domain"/>
    <property type="match status" value="1"/>
</dbReference>